<gene>
    <name evidence="1" type="ORF">CR513_02433</name>
</gene>
<sequence length="251" mass="28571">MKVVVNDLEQQHEELRGHVNQLKEQMGRILEILQNPELRKGIGGNTFEAPQVTLEHPLGFTPSQPHGQVQFPSYSLPHNYTPPTTIEENQHVLNVNKQCEEVIPPKPVQNLVQNPGPVVGNMPAPHITSMGAHEERLKVIEGAKRYGFEATDLYLVPDVIIPHKFKVLDFDKYRGNSCPKNHLISYCRKMASHAPDNKLVIHFFQENPVGVASDWYLNLEKGQIRTWKDLAKAFLKQYKCNDDMAPDQTQL</sequence>
<organism evidence="1 2">
    <name type="scientific">Mucuna pruriens</name>
    <name type="common">Velvet bean</name>
    <name type="synonym">Dolichos pruriens</name>
    <dbReference type="NCBI Taxonomy" id="157652"/>
    <lineage>
        <taxon>Eukaryota</taxon>
        <taxon>Viridiplantae</taxon>
        <taxon>Streptophyta</taxon>
        <taxon>Embryophyta</taxon>
        <taxon>Tracheophyta</taxon>
        <taxon>Spermatophyta</taxon>
        <taxon>Magnoliopsida</taxon>
        <taxon>eudicotyledons</taxon>
        <taxon>Gunneridae</taxon>
        <taxon>Pentapetalae</taxon>
        <taxon>rosids</taxon>
        <taxon>fabids</taxon>
        <taxon>Fabales</taxon>
        <taxon>Fabaceae</taxon>
        <taxon>Papilionoideae</taxon>
        <taxon>50 kb inversion clade</taxon>
        <taxon>NPAAA clade</taxon>
        <taxon>indigoferoid/millettioid clade</taxon>
        <taxon>Phaseoleae</taxon>
        <taxon>Mucuna</taxon>
    </lineage>
</organism>
<dbReference type="PANTHER" id="PTHR33223">
    <property type="entry name" value="CCHC-TYPE DOMAIN-CONTAINING PROTEIN"/>
    <property type="match status" value="1"/>
</dbReference>
<evidence type="ECO:0000313" key="2">
    <source>
        <dbReference type="Proteomes" id="UP000257109"/>
    </source>
</evidence>
<dbReference type="OrthoDB" id="1750196at2759"/>
<accession>A0A371ICI4</accession>
<protein>
    <recommendedName>
        <fullName evidence="3">Retrotransposon gag domain-containing protein</fullName>
    </recommendedName>
</protein>
<proteinExistence type="predicted"/>
<dbReference type="Proteomes" id="UP000257109">
    <property type="component" value="Unassembled WGS sequence"/>
</dbReference>
<dbReference type="AlphaFoldDB" id="A0A371ICI4"/>
<feature type="non-terminal residue" evidence="1">
    <location>
        <position position="1"/>
    </location>
</feature>
<comment type="caution">
    <text evidence="1">The sequence shown here is derived from an EMBL/GenBank/DDBJ whole genome shotgun (WGS) entry which is preliminary data.</text>
</comment>
<dbReference type="EMBL" id="QJKJ01000417">
    <property type="protein sequence ID" value="RDY12729.1"/>
    <property type="molecule type" value="Genomic_DNA"/>
</dbReference>
<evidence type="ECO:0008006" key="3">
    <source>
        <dbReference type="Google" id="ProtNLM"/>
    </source>
</evidence>
<name>A0A371ICI4_MUCPR</name>
<reference evidence="1" key="1">
    <citation type="submission" date="2018-05" db="EMBL/GenBank/DDBJ databases">
        <title>Draft genome of Mucuna pruriens seed.</title>
        <authorList>
            <person name="Nnadi N.E."/>
            <person name="Vos R."/>
            <person name="Hasami M.H."/>
            <person name="Devisetty U.K."/>
            <person name="Aguiy J.C."/>
        </authorList>
    </citation>
    <scope>NUCLEOTIDE SEQUENCE [LARGE SCALE GENOMIC DNA]</scope>
    <source>
        <strain evidence="1">JCA_2017</strain>
    </source>
</reference>
<dbReference type="PANTHER" id="PTHR33223:SF8">
    <property type="entry name" value="OS04G0172440 PROTEIN"/>
    <property type="match status" value="1"/>
</dbReference>
<keyword evidence="2" id="KW-1185">Reference proteome</keyword>
<evidence type="ECO:0000313" key="1">
    <source>
        <dbReference type="EMBL" id="RDY12729.1"/>
    </source>
</evidence>